<evidence type="ECO:0000259" key="2">
    <source>
        <dbReference type="SMART" id="SM00899"/>
    </source>
</evidence>
<accession>A0A2T4Q3Y6</accession>
<name>A0A2T4Q3Y6_STAWA</name>
<feature type="domain" description="Ferrous iron transporter FeoA-like" evidence="2">
    <location>
        <begin position="2"/>
        <end position="75"/>
    </location>
</feature>
<dbReference type="Gene3D" id="2.30.30.90">
    <property type="match status" value="1"/>
</dbReference>
<organism evidence="3 4">
    <name type="scientific">Staphylococcus warneri</name>
    <dbReference type="NCBI Taxonomy" id="1292"/>
    <lineage>
        <taxon>Bacteria</taxon>
        <taxon>Bacillati</taxon>
        <taxon>Bacillota</taxon>
        <taxon>Bacilli</taxon>
        <taxon>Bacillales</taxon>
        <taxon>Staphylococcaceae</taxon>
        <taxon>Staphylococcus</taxon>
    </lineage>
</organism>
<protein>
    <submittedName>
        <fullName evidence="3">Ferrous iron transporter A</fullName>
    </submittedName>
</protein>
<reference evidence="3 4" key="1">
    <citation type="journal article" date="2016" name="Front. Microbiol.">
        <title>Comprehensive Phylogenetic Analysis of Bovine Non-aureus Staphylococci Species Based on Whole-Genome Sequencing.</title>
        <authorList>
            <person name="Naushad S."/>
            <person name="Barkema H.W."/>
            <person name="Luby C."/>
            <person name="Condas L.A."/>
            <person name="Nobrega D.B."/>
            <person name="Carson D.A."/>
            <person name="De Buck J."/>
        </authorList>
    </citation>
    <scope>NUCLEOTIDE SEQUENCE [LARGE SCALE GENOMIC DNA]</scope>
    <source>
        <strain evidence="3 4">SNUC 2993</strain>
    </source>
</reference>
<gene>
    <name evidence="3" type="ORF">BU085_00345</name>
</gene>
<dbReference type="InterPro" id="IPR007167">
    <property type="entry name" value="Fe-transptr_FeoA-like"/>
</dbReference>
<dbReference type="Proteomes" id="UP000240717">
    <property type="component" value="Unassembled WGS sequence"/>
</dbReference>
<evidence type="ECO:0000256" key="1">
    <source>
        <dbReference type="ARBA" id="ARBA00023004"/>
    </source>
</evidence>
<dbReference type="RefSeq" id="WP_002450141.1">
    <property type="nucleotide sequence ID" value="NZ_CP054017.1"/>
</dbReference>
<sequence>MTNIKSALKNKKYRIKQIDIDNKDMIYRLNAFGIRVGSDIKVKQRCMFNGPCVIEISGQQVSIRHCDACQIALEE</sequence>
<evidence type="ECO:0000313" key="4">
    <source>
        <dbReference type="Proteomes" id="UP000240717"/>
    </source>
</evidence>
<dbReference type="PANTHER" id="PTHR42954">
    <property type="entry name" value="FE(2+) TRANSPORT PROTEIN A"/>
    <property type="match status" value="1"/>
</dbReference>
<dbReference type="AlphaFoldDB" id="A0A2T4Q3Y6"/>
<dbReference type="InterPro" id="IPR038157">
    <property type="entry name" value="FeoA_core_dom"/>
</dbReference>
<evidence type="ECO:0000313" key="3">
    <source>
        <dbReference type="EMBL" id="PTI52702.1"/>
    </source>
</evidence>
<proteinExistence type="predicted"/>
<comment type="caution">
    <text evidence="3">The sequence shown here is derived from an EMBL/GenBank/DDBJ whole genome shotgun (WGS) entry which is preliminary data.</text>
</comment>
<dbReference type="PANTHER" id="PTHR42954:SF1">
    <property type="entry name" value="FERROUS IRON TRANSPORTER FEOA DOMAIN-CONTAINING PROTEIN"/>
    <property type="match status" value="1"/>
</dbReference>
<keyword evidence="1" id="KW-0408">Iron</keyword>
<dbReference type="Pfam" id="PF04023">
    <property type="entry name" value="FeoA"/>
    <property type="match status" value="1"/>
</dbReference>
<dbReference type="SUPFAM" id="SSF50037">
    <property type="entry name" value="C-terminal domain of transcriptional repressors"/>
    <property type="match status" value="1"/>
</dbReference>
<dbReference type="GO" id="GO:0046914">
    <property type="term" value="F:transition metal ion binding"/>
    <property type="evidence" value="ECO:0007669"/>
    <property type="project" value="InterPro"/>
</dbReference>
<dbReference type="SMART" id="SM00899">
    <property type="entry name" value="FeoA"/>
    <property type="match status" value="1"/>
</dbReference>
<dbReference type="STRING" id="1194526.A284_01705"/>
<dbReference type="InterPro" id="IPR052713">
    <property type="entry name" value="FeoA"/>
</dbReference>
<dbReference type="EMBL" id="PZEV01000001">
    <property type="protein sequence ID" value="PTI52702.1"/>
    <property type="molecule type" value="Genomic_DNA"/>
</dbReference>
<dbReference type="InterPro" id="IPR008988">
    <property type="entry name" value="Transcriptional_repressor_C"/>
</dbReference>